<gene>
    <name evidence="1" type="ORF">LTS18_011776</name>
</gene>
<reference evidence="1" key="1">
    <citation type="submission" date="2024-09" db="EMBL/GenBank/DDBJ databases">
        <title>Black Yeasts Isolated from many extreme environments.</title>
        <authorList>
            <person name="Coleine C."/>
            <person name="Stajich J.E."/>
            <person name="Selbmann L."/>
        </authorList>
    </citation>
    <scope>NUCLEOTIDE SEQUENCE</scope>
    <source>
        <strain evidence="1">CCFEE 5737</strain>
    </source>
</reference>
<name>A0ACC3DJX7_9PEZI</name>
<accession>A0ACC3DJX7</accession>
<proteinExistence type="predicted"/>
<feature type="non-terminal residue" evidence="1">
    <location>
        <position position="189"/>
    </location>
</feature>
<organism evidence="1 2">
    <name type="scientific">Coniosporium uncinatum</name>
    <dbReference type="NCBI Taxonomy" id="93489"/>
    <lineage>
        <taxon>Eukaryota</taxon>
        <taxon>Fungi</taxon>
        <taxon>Dikarya</taxon>
        <taxon>Ascomycota</taxon>
        <taxon>Pezizomycotina</taxon>
        <taxon>Dothideomycetes</taxon>
        <taxon>Dothideomycetes incertae sedis</taxon>
        <taxon>Coniosporium</taxon>
    </lineage>
</organism>
<evidence type="ECO:0000313" key="2">
    <source>
        <dbReference type="Proteomes" id="UP001186974"/>
    </source>
</evidence>
<dbReference type="EMBL" id="JAWDJW010003456">
    <property type="protein sequence ID" value="KAK3076868.1"/>
    <property type="molecule type" value="Genomic_DNA"/>
</dbReference>
<protein>
    <submittedName>
        <fullName evidence="1">Uncharacterized protein</fullName>
    </submittedName>
</protein>
<dbReference type="Proteomes" id="UP001186974">
    <property type="component" value="Unassembled WGS sequence"/>
</dbReference>
<evidence type="ECO:0000313" key="1">
    <source>
        <dbReference type="EMBL" id="KAK3076868.1"/>
    </source>
</evidence>
<sequence length="189" mass="20557">MAAASLPFAVEGKTAIVTGGGSGICFSFCALLLSKNCNVLIADLSLRPEAQALLEKYTTTPRAIFQKTDVTSWPALDAAFKRCLSEFGGYDIICPGAGVYEPHFSNFWYPPGSPESKDAKDGDRYMTMDINVTHPIRMAQLALADFLHPPRDSKMKPADPSNPKRIVMISSIAGQTTGLMTPLYFASKW</sequence>
<comment type="caution">
    <text evidence="1">The sequence shown here is derived from an EMBL/GenBank/DDBJ whole genome shotgun (WGS) entry which is preliminary data.</text>
</comment>
<keyword evidence="2" id="KW-1185">Reference proteome</keyword>